<dbReference type="RefSeq" id="WP_158863071.1">
    <property type="nucleotide sequence ID" value="NZ_CP046401.1"/>
</dbReference>
<proteinExistence type="predicted"/>
<dbReference type="Proteomes" id="UP000428260">
    <property type="component" value="Chromosome"/>
</dbReference>
<dbReference type="EMBL" id="CP046401">
    <property type="protein sequence ID" value="QGY42686.1"/>
    <property type="molecule type" value="Genomic_DNA"/>
</dbReference>
<keyword evidence="2" id="KW-1185">Reference proteome</keyword>
<reference evidence="1 2" key="1">
    <citation type="submission" date="2019-11" db="EMBL/GenBank/DDBJ databases">
        <authorList>
            <person name="Zheng R.K."/>
            <person name="Sun C.M."/>
        </authorList>
    </citation>
    <scope>NUCLEOTIDE SEQUENCE [LARGE SCALE GENOMIC DNA]</scope>
    <source>
        <strain evidence="1 2">WC007</strain>
    </source>
</reference>
<evidence type="ECO:0000313" key="2">
    <source>
        <dbReference type="Proteomes" id="UP000428260"/>
    </source>
</evidence>
<sequence length="80" mass="9706">MAVYKIENYVLRYDMTNNKPWVIFHYKVDGNWRNQNWFPPHEDAVYLADVFRNEKPLYYVDVGTRKWITTSAEEIGEEET</sequence>
<accession>A0A6I6JIV9</accession>
<gene>
    <name evidence="1" type="ORF">GM418_03160</name>
</gene>
<dbReference type="KEGG" id="mcos:GM418_03160"/>
<evidence type="ECO:0000313" key="1">
    <source>
        <dbReference type="EMBL" id="QGY42686.1"/>
    </source>
</evidence>
<name>A0A6I6JIV9_9BACT</name>
<protein>
    <submittedName>
        <fullName evidence="1">Uncharacterized protein</fullName>
    </submittedName>
</protein>
<organism evidence="1 2">
    <name type="scientific">Maribellus comscasis</name>
    <dbReference type="NCBI Taxonomy" id="2681766"/>
    <lineage>
        <taxon>Bacteria</taxon>
        <taxon>Pseudomonadati</taxon>
        <taxon>Bacteroidota</taxon>
        <taxon>Bacteroidia</taxon>
        <taxon>Marinilabiliales</taxon>
        <taxon>Prolixibacteraceae</taxon>
        <taxon>Maribellus</taxon>
    </lineage>
</organism>
<dbReference type="AlphaFoldDB" id="A0A6I6JIV9"/>